<dbReference type="InterPro" id="IPR042099">
    <property type="entry name" value="ANL_N_sf"/>
</dbReference>
<evidence type="ECO:0000256" key="3">
    <source>
        <dbReference type="ARBA" id="ARBA00022741"/>
    </source>
</evidence>
<dbReference type="GO" id="GO:0030182">
    <property type="term" value="P:neuron differentiation"/>
    <property type="evidence" value="ECO:0007669"/>
    <property type="project" value="TreeGrafter"/>
</dbReference>
<keyword evidence="3" id="KW-0547">Nucleotide-binding</keyword>
<evidence type="ECO:0000256" key="1">
    <source>
        <dbReference type="ARBA" id="ARBA00006432"/>
    </source>
</evidence>
<proteinExistence type="inferred from homology"/>
<evidence type="ECO:0000313" key="9">
    <source>
        <dbReference type="Proteomes" id="UP000728032"/>
    </source>
</evidence>
<feature type="non-terminal residue" evidence="8">
    <location>
        <position position="1"/>
    </location>
</feature>
<evidence type="ECO:0000256" key="2">
    <source>
        <dbReference type="ARBA" id="ARBA00022598"/>
    </source>
</evidence>
<organism evidence="8">
    <name type="scientific">Oppiella nova</name>
    <dbReference type="NCBI Taxonomy" id="334625"/>
    <lineage>
        <taxon>Eukaryota</taxon>
        <taxon>Metazoa</taxon>
        <taxon>Ecdysozoa</taxon>
        <taxon>Arthropoda</taxon>
        <taxon>Chelicerata</taxon>
        <taxon>Arachnida</taxon>
        <taxon>Acari</taxon>
        <taxon>Acariformes</taxon>
        <taxon>Sarcoptiformes</taxon>
        <taxon>Oribatida</taxon>
        <taxon>Brachypylina</taxon>
        <taxon>Oppioidea</taxon>
        <taxon>Oppiidae</taxon>
        <taxon>Oppiella</taxon>
    </lineage>
</organism>
<evidence type="ECO:0000256" key="5">
    <source>
        <dbReference type="ARBA" id="ARBA00022840"/>
    </source>
</evidence>
<feature type="domain" description="AMP-dependent synthetase/ligase" evidence="7">
    <location>
        <begin position="117"/>
        <end position="237"/>
    </location>
</feature>
<evidence type="ECO:0000259" key="7">
    <source>
        <dbReference type="Pfam" id="PF00501"/>
    </source>
</evidence>
<dbReference type="GO" id="GO:0005811">
    <property type="term" value="C:lipid droplet"/>
    <property type="evidence" value="ECO:0007669"/>
    <property type="project" value="TreeGrafter"/>
</dbReference>
<keyword evidence="9" id="KW-1185">Reference proteome</keyword>
<evidence type="ECO:0000313" key="8">
    <source>
        <dbReference type="EMBL" id="CAD7663753.1"/>
    </source>
</evidence>
<dbReference type="GO" id="GO:0005783">
    <property type="term" value="C:endoplasmic reticulum"/>
    <property type="evidence" value="ECO:0007669"/>
    <property type="project" value="TreeGrafter"/>
</dbReference>
<reference evidence="8" key="1">
    <citation type="submission" date="2020-11" db="EMBL/GenBank/DDBJ databases">
        <authorList>
            <person name="Tran Van P."/>
        </authorList>
    </citation>
    <scope>NUCLEOTIDE SEQUENCE</scope>
</reference>
<name>A0A7R9R054_9ACAR</name>
<gene>
    <name evidence="8" type="ORF">ONB1V03_LOCUS20311</name>
</gene>
<evidence type="ECO:0000256" key="6">
    <source>
        <dbReference type="ARBA" id="ARBA00026121"/>
    </source>
</evidence>
<dbReference type="PANTHER" id="PTHR43272:SF83">
    <property type="entry name" value="ACYL-COA SYNTHETASE LONG-CHAIN, ISOFORM J"/>
    <property type="match status" value="1"/>
</dbReference>
<dbReference type="PANTHER" id="PTHR43272">
    <property type="entry name" value="LONG-CHAIN-FATTY-ACID--COA LIGASE"/>
    <property type="match status" value="1"/>
</dbReference>
<dbReference type="GO" id="GO:0090433">
    <property type="term" value="F:palmitoyl-CoA ligase activity"/>
    <property type="evidence" value="ECO:0007669"/>
    <property type="project" value="TreeGrafter"/>
</dbReference>
<keyword evidence="4" id="KW-0276">Fatty acid metabolism</keyword>
<dbReference type="SUPFAM" id="SSF56801">
    <property type="entry name" value="Acetyl-CoA synthetase-like"/>
    <property type="match status" value="1"/>
</dbReference>
<dbReference type="EMBL" id="CAJPVJ010034307">
    <property type="protein sequence ID" value="CAG2180890.1"/>
    <property type="molecule type" value="Genomic_DNA"/>
</dbReference>
<dbReference type="OrthoDB" id="6537784at2759"/>
<dbReference type="EMBL" id="OC949132">
    <property type="protein sequence ID" value="CAD7663753.1"/>
    <property type="molecule type" value="Genomic_DNA"/>
</dbReference>
<comment type="similarity">
    <text evidence="1">Belongs to the ATP-dependent AMP-binding enzyme family.</text>
</comment>
<dbReference type="GO" id="GO:0005886">
    <property type="term" value="C:plasma membrane"/>
    <property type="evidence" value="ECO:0007669"/>
    <property type="project" value="TreeGrafter"/>
</dbReference>
<dbReference type="EC" id="6.2.1.3" evidence="6"/>
<dbReference type="Pfam" id="PF00501">
    <property type="entry name" value="AMP-binding"/>
    <property type="match status" value="1"/>
</dbReference>
<dbReference type="AlphaFoldDB" id="A0A7R9R054"/>
<dbReference type="GO" id="GO:0005524">
    <property type="term" value="F:ATP binding"/>
    <property type="evidence" value="ECO:0007669"/>
    <property type="project" value="UniProtKB-KW"/>
</dbReference>
<protein>
    <recommendedName>
        <fullName evidence="6">long-chain-fatty-acid--CoA ligase</fullName>
        <ecNumber evidence="6">6.2.1.3</ecNumber>
    </recommendedName>
</protein>
<keyword evidence="2" id="KW-0436">Ligase</keyword>
<dbReference type="Gene3D" id="3.40.50.12780">
    <property type="entry name" value="N-terminal domain of ligase-like"/>
    <property type="match status" value="1"/>
</dbReference>
<accession>A0A7R9R054</accession>
<evidence type="ECO:0000256" key="4">
    <source>
        <dbReference type="ARBA" id="ARBA00022832"/>
    </source>
</evidence>
<keyword evidence="4" id="KW-0443">Lipid metabolism</keyword>
<sequence>MSSLSVDISLALIKAVVSCYDVITYPIYFWAQKPWKRLEESSRPKARPLDPSSPYSAWTRISDRSPSEGHFIAECRTVDELFARAVRHFGAKQCFGCRHVIAEEDERQSDGKVFRKLVLSDYRFFSYDEMEARVQTTACGLLALGVRPKQNVVIFAETRLEWMLSAQALFRIGATVVTLYATLGEEAVVHGINETEVTHVITNHDLLPKLARVLSRLPHVRLVVYMEGARPPNLPALVSAADARRVRFEAFSAVEALGAAN</sequence>
<keyword evidence="5" id="KW-0067">ATP-binding</keyword>
<dbReference type="GO" id="GO:0035336">
    <property type="term" value="P:long-chain fatty-acyl-CoA metabolic process"/>
    <property type="evidence" value="ECO:0007669"/>
    <property type="project" value="TreeGrafter"/>
</dbReference>
<dbReference type="Proteomes" id="UP000728032">
    <property type="component" value="Unassembled WGS sequence"/>
</dbReference>
<dbReference type="InterPro" id="IPR000873">
    <property type="entry name" value="AMP-dep_synth/lig_dom"/>
</dbReference>